<dbReference type="InterPro" id="IPR016195">
    <property type="entry name" value="Pol/histidinol_Pase-like"/>
</dbReference>
<keyword evidence="3 6" id="KW-0540">Nuclease</keyword>
<dbReference type="OrthoDB" id="14909at2157"/>
<evidence type="ECO:0000313" key="9">
    <source>
        <dbReference type="Proteomes" id="UP000058613"/>
    </source>
</evidence>
<dbReference type="EC" id="3.1.26.5" evidence="6"/>
<keyword evidence="5 6" id="KW-0378">Hydrolase</keyword>
<dbReference type="Proteomes" id="UP000196694">
    <property type="component" value="Unassembled WGS sequence"/>
</dbReference>
<keyword evidence="2 6" id="KW-0819">tRNA processing</keyword>
<comment type="similarity">
    <text evidence="6">Belongs to the eukaryotic/archaeal RNase P protein component 3 family.</text>
</comment>
<dbReference type="Proteomes" id="UP000058613">
    <property type="component" value="Chromosome"/>
</dbReference>
<keyword evidence="1 6" id="KW-0963">Cytoplasm</keyword>
<evidence type="ECO:0000256" key="4">
    <source>
        <dbReference type="ARBA" id="ARBA00022759"/>
    </source>
</evidence>
<evidence type="ECO:0000256" key="5">
    <source>
        <dbReference type="ARBA" id="ARBA00022801"/>
    </source>
</evidence>
<comment type="function">
    <text evidence="6">Part of ribonuclease P, a protein complex that generates mature tRNA molecules by cleaving their 5'-ends.</text>
</comment>
<dbReference type="EMBL" id="CP013011">
    <property type="protein sequence ID" value="ALL02050.1"/>
    <property type="molecule type" value="Genomic_DNA"/>
</dbReference>
<protein>
    <recommendedName>
        <fullName evidence="6">Ribonuclease P protein component 3</fullName>
        <shortName evidence="6">RNase P component 3</shortName>
        <ecNumber evidence="6">3.1.26.5</ecNumber>
    </recommendedName>
    <alternativeName>
        <fullName evidence="6">Rpp30</fullName>
    </alternativeName>
</protein>
<reference evidence="8 10" key="2">
    <citation type="submission" date="2017-05" db="EMBL/GenBank/DDBJ databases">
        <title>The draft genome of the hyperthermophilic archaeon 'Pyrodictium delaneyi strain Hulk', an iron and nitrate reducer, reveals the capacity for sulfate reduction.</title>
        <authorList>
            <person name="Demey L.M."/>
            <person name="Miller C."/>
            <person name="Manzella M."/>
            <person name="Reguera G."/>
            <person name="Kashefi K."/>
        </authorList>
    </citation>
    <scope>NUCLEOTIDE SEQUENCE [LARGE SCALE GENOMIC DNA]</scope>
    <source>
        <strain evidence="8 10">Hulk</strain>
    </source>
</reference>
<evidence type="ECO:0000313" key="10">
    <source>
        <dbReference type="Proteomes" id="UP000196694"/>
    </source>
</evidence>
<name>A0A0P0N6A5_9CREN</name>
<dbReference type="InterPro" id="IPR002738">
    <property type="entry name" value="RNase_P_p30"/>
</dbReference>
<dbReference type="STRING" id="1273541.Pyrde_2007"/>
<dbReference type="KEGG" id="pdl:Pyrde_2007"/>
<evidence type="ECO:0000256" key="6">
    <source>
        <dbReference type="HAMAP-Rule" id="MF_00756"/>
    </source>
</evidence>
<evidence type="ECO:0000313" key="8">
    <source>
        <dbReference type="EMBL" id="OWJ54790.1"/>
    </source>
</evidence>
<dbReference type="InterPro" id="IPR023539">
    <property type="entry name" value="RNase_P_comp-3_arc"/>
</dbReference>
<dbReference type="Gene3D" id="3.20.20.140">
    <property type="entry name" value="Metal-dependent hydrolases"/>
    <property type="match status" value="1"/>
</dbReference>
<reference evidence="7 9" key="1">
    <citation type="submission" date="2015-10" db="EMBL/GenBank/DDBJ databases">
        <title>Complete genome sequence of hyperthermophilic archaeon Pyrodictium delaneyi Su06.</title>
        <authorList>
            <person name="Jung J.-H."/>
            <person name="Lin J."/>
            <person name="Holden J.F."/>
            <person name="Park C.-S."/>
        </authorList>
    </citation>
    <scope>NUCLEOTIDE SEQUENCE [LARGE SCALE GENOMIC DNA]</scope>
    <source>
        <strain evidence="7 9">Su06</strain>
    </source>
</reference>
<comment type="subunit">
    <text evidence="6">Consists of a catalytic RNA component and at least 4-5 protein subunits.</text>
</comment>
<proteinExistence type="inferred from homology"/>
<dbReference type="GO" id="GO:0030677">
    <property type="term" value="C:ribonuclease P complex"/>
    <property type="evidence" value="ECO:0007669"/>
    <property type="project" value="UniProtKB-UniRule"/>
</dbReference>
<dbReference type="EMBL" id="NCQP01000002">
    <property type="protein sequence ID" value="OWJ54790.1"/>
    <property type="molecule type" value="Genomic_DNA"/>
</dbReference>
<evidence type="ECO:0000256" key="1">
    <source>
        <dbReference type="ARBA" id="ARBA00022490"/>
    </source>
</evidence>
<accession>A0A0P0N6A5</accession>
<dbReference type="GO" id="GO:0005737">
    <property type="term" value="C:cytoplasm"/>
    <property type="evidence" value="ECO:0007669"/>
    <property type="project" value="UniProtKB-SubCell"/>
</dbReference>
<organism evidence="7 9">
    <name type="scientific">Pyrodictium delaneyi</name>
    <dbReference type="NCBI Taxonomy" id="1273541"/>
    <lineage>
        <taxon>Archaea</taxon>
        <taxon>Thermoproteota</taxon>
        <taxon>Thermoprotei</taxon>
        <taxon>Desulfurococcales</taxon>
        <taxon>Pyrodictiaceae</taxon>
        <taxon>Pyrodictium</taxon>
    </lineage>
</organism>
<keyword evidence="10" id="KW-1185">Reference proteome</keyword>
<sequence>MKSMDLALEPRSLRDAMEMASLAKIMGYRLVAIENSDPQRAREYARVFTEEGIEALTRVTIEADSWGKTVNILKRIALNFDLVAVKPKSAEAVRLAARDPRVGLVVLSPGMARYMDKSQAAMLREGGAAVELRFLPLLHGGDPRAGLRGTMIIARRAAAYEAPLVVTSGARTKWEMWHPRTVHAMLVAFGLPENIAKLAITGYPAAIVNTKARHPSPGGEAV</sequence>
<evidence type="ECO:0000313" key="7">
    <source>
        <dbReference type="EMBL" id="ALL02050.1"/>
    </source>
</evidence>
<dbReference type="AlphaFoldDB" id="A0A0P0N6A5"/>
<dbReference type="GO" id="GO:0001682">
    <property type="term" value="P:tRNA 5'-leader removal"/>
    <property type="evidence" value="ECO:0007669"/>
    <property type="project" value="UniProtKB-UniRule"/>
</dbReference>
<comment type="catalytic activity">
    <reaction evidence="6">
        <text>Endonucleolytic cleavage of RNA, removing 5'-extranucleotides from tRNA precursor.</text>
        <dbReference type="EC" id="3.1.26.5"/>
    </reaction>
</comment>
<evidence type="ECO:0000256" key="3">
    <source>
        <dbReference type="ARBA" id="ARBA00022722"/>
    </source>
</evidence>
<evidence type="ECO:0000256" key="2">
    <source>
        <dbReference type="ARBA" id="ARBA00022694"/>
    </source>
</evidence>
<gene>
    <name evidence="6" type="primary">rnp3</name>
    <name evidence="8" type="ORF">Pdsh_03480</name>
    <name evidence="7" type="ORF">Pyrde_2007</name>
</gene>
<keyword evidence="4 6" id="KW-0255">Endonuclease</keyword>
<dbReference type="SUPFAM" id="SSF89550">
    <property type="entry name" value="PHP domain-like"/>
    <property type="match status" value="1"/>
</dbReference>
<comment type="subcellular location">
    <subcellularLocation>
        <location evidence="6">Cytoplasm</location>
    </subcellularLocation>
</comment>
<dbReference type="Pfam" id="PF01876">
    <property type="entry name" value="RNase_P_p30"/>
    <property type="match status" value="1"/>
</dbReference>
<dbReference type="HAMAP" id="MF_00756">
    <property type="entry name" value="RNase_P_3"/>
    <property type="match status" value="1"/>
</dbReference>
<dbReference type="GO" id="GO:0004526">
    <property type="term" value="F:ribonuclease P activity"/>
    <property type="evidence" value="ECO:0007669"/>
    <property type="project" value="UniProtKB-UniRule"/>
</dbReference>